<reference evidence="1" key="1">
    <citation type="submission" date="2018-04" db="EMBL/GenBank/DDBJ databases">
        <title>WGS assembly of Panicum hallii.</title>
        <authorList>
            <person name="Lovell J."/>
            <person name="Jenkins J."/>
            <person name="Lowry D."/>
            <person name="Mamidi S."/>
            <person name="Sreedasyam A."/>
            <person name="Weng X."/>
            <person name="Barry K."/>
            <person name="Bonette J."/>
            <person name="Campitelli B."/>
            <person name="Daum C."/>
            <person name="Gordon S."/>
            <person name="Gould B."/>
            <person name="Lipzen A."/>
            <person name="Macqueen A."/>
            <person name="Palacio-Mejia J."/>
            <person name="Plott C."/>
            <person name="Shakirov E."/>
            <person name="Shu S."/>
            <person name="Yoshinaga Y."/>
            <person name="Zane M."/>
            <person name="Rokhsar D."/>
            <person name="Grimwood J."/>
            <person name="Schmutz J."/>
            <person name="Juenger T."/>
        </authorList>
    </citation>
    <scope>NUCLEOTIDE SEQUENCE [LARGE SCALE GENOMIC DNA]</scope>
    <source>
        <strain evidence="1">FIL2</strain>
    </source>
</reference>
<dbReference type="PANTHER" id="PTHR34709">
    <property type="entry name" value="OS10G0396666 PROTEIN"/>
    <property type="match status" value="1"/>
</dbReference>
<name>A0A2T8KRP6_9POAL</name>
<protein>
    <recommendedName>
        <fullName evidence="2">FBD domain-containing protein</fullName>
    </recommendedName>
</protein>
<proteinExistence type="predicted"/>
<organism evidence="1">
    <name type="scientific">Panicum hallii</name>
    <dbReference type="NCBI Taxonomy" id="206008"/>
    <lineage>
        <taxon>Eukaryota</taxon>
        <taxon>Viridiplantae</taxon>
        <taxon>Streptophyta</taxon>
        <taxon>Embryophyta</taxon>
        <taxon>Tracheophyta</taxon>
        <taxon>Spermatophyta</taxon>
        <taxon>Magnoliopsida</taxon>
        <taxon>Liliopsida</taxon>
        <taxon>Poales</taxon>
        <taxon>Poaceae</taxon>
        <taxon>PACMAD clade</taxon>
        <taxon>Panicoideae</taxon>
        <taxon>Panicodae</taxon>
        <taxon>Paniceae</taxon>
        <taxon>Panicinae</taxon>
        <taxon>Panicum</taxon>
        <taxon>Panicum sect. Panicum</taxon>
    </lineage>
</organism>
<gene>
    <name evidence="1" type="ORF">PAHAL_2G373100</name>
</gene>
<accession>A0A2T8KRP6</accession>
<dbReference type="Gramene" id="PVH64863">
    <property type="protein sequence ID" value="PVH64863"/>
    <property type="gene ID" value="PAHAL_2G373100"/>
</dbReference>
<dbReference type="AlphaFoldDB" id="A0A2T8KRP6"/>
<evidence type="ECO:0008006" key="2">
    <source>
        <dbReference type="Google" id="ProtNLM"/>
    </source>
</evidence>
<dbReference type="InterPro" id="IPR055312">
    <property type="entry name" value="FBL15-like"/>
</dbReference>
<dbReference type="PANTHER" id="PTHR34709:SF62">
    <property type="entry name" value="OS12G0545400 PROTEIN"/>
    <property type="match status" value="1"/>
</dbReference>
<sequence>MAPMLKKLKFTAINGTKNAFSLSLSAPLVDDLSWRCHARSTSDRFGVLWRMWNLKSKTPEHLEYTLVTNSRENTRLQPQHHSHGDILLLDIGATDNLGNVAWTFEREISRIPVRNLSVLELKIATRGHFYGAMVLDLLRLCTSIQKLKVELNRHEERKECSVNGHCDQPNNWKDQIISLTGLTEVEIDGCKGEEHEIGLLKVLLTCAEMLERVTINLSINVPRSCCILGTP</sequence>
<dbReference type="Proteomes" id="UP000243499">
    <property type="component" value="Chromosome 2"/>
</dbReference>
<evidence type="ECO:0000313" key="1">
    <source>
        <dbReference type="EMBL" id="PVH64863.1"/>
    </source>
</evidence>
<dbReference type="EMBL" id="CM008047">
    <property type="protein sequence ID" value="PVH64863.1"/>
    <property type="molecule type" value="Genomic_DNA"/>
</dbReference>